<dbReference type="SMR" id="A0A380ZA03"/>
<dbReference type="PANTHER" id="PTHR43537">
    <property type="entry name" value="TRANSCRIPTIONAL REGULATOR, GNTR FAMILY"/>
    <property type="match status" value="1"/>
</dbReference>
<dbReference type="Proteomes" id="UP000291917">
    <property type="component" value="Unassembled WGS sequence"/>
</dbReference>
<dbReference type="SMART" id="SM00895">
    <property type="entry name" value="FCD"/>
    <property type="match status" value="1"/>
</dbReference>
<keyword evidence="2" id="KW-0238">DNA-binding</keyword>
<reference evidence="9 10" key="1">
    <citation type="submission" date="2018-06" db="EMBL/GenBank/DDBJ databases">
        <authorList>
            <consortium name="Pathogen Informatics"/>
            <person name="Doyle S."/>
        </authorList>
    </citation>
    <scope>NUCLEOTIDE SEQUENCE [LARGE SCALE GENOMIC DNA]</scope>
    <source>
        <strain evidence="9 10">NCTC11155</strain>
    </source>
</reference>
<dbReference type="AlphaFoldDB" id="A0A380ZA03"/>
<reference evidence="5 13" key="3">
    <citation type="journal article" date="2019" name="Nat. Med.">
        <title>A library of human gut bacterial isolates paired with longitudinal multiomics data enables mechanistic microbiome research.</title>
        <authorList>
            <person name="Poyet M."/>
            <person name="Groussin M."/>
            <person name="Gibbons S.M."/>
            <person name="Avila-Pacheco J."/>
            <person name="Jiang X."/>
            <person name="Kearney S.M."/>
            <person name="Perrotta A.R."/>
            <person name="Berdy B."/>
            <person name="Zhao S."/>
            <person name="Lieberman T.D."/>
            <person name="Swanson P.K."/>
            <person name="Smith M."/>
            <person name="Roesemann S."/>
            <person name="Alexander J.E."/>
            <person name="Rich S.A."/>
            <person name="Livny J."/>
            <person name="Vlamakis H."/>
            <person name="Clish C."/>
            <person name="Bullock K."/>
            <person name="Deik A."/>
            <person name="Scott J."/>
            <person name="Pierce K.A."/>
            <person name="Xavier R.J."/>
            <person name="Alm E.J."/>
        </authorList>
    </citation>
    <scope>NUCLEOTIDE SEQUENCE [LARGE SCALE GENOMIC DNA]</scope>
    <source>
        <strain evidence="5 13">BIOML-A1</strain>
    </source>
</reference>
<dbReference type="PANTHER" id="PTHR43537:SF5">
    <property type="entry name" value="UXU OPERON TRANSCRIPTIONAL REGULATOR"/>
    <property type="match status" value="1"/>
</dbReference>
<dbReference type="PROSITE" id="PS50949">
    <property type="entry name" value="HTH_GNTR"/>
    <property type="match status" value="1"/>
</dbReference>
<evidence type="ECO:0000313" key="7">
    <source>
        <dbReference type="EMBL" id="RHF08921.1"/>
    </source>
</evidence>
<dbReference type="SUPFAM" id="SSF48008">
    <property type="entry name" value="GntR ligand-binding domain-like"/>
    <property type="match status" value="1"/>
</dbReference>
<dbReference type="Pfam" id="PF07729">
    <property type="entry name" value="FCD"/>
    <property type="match status" value="1"/>
</dbReference>
<dbReference type="Pfam" id="PF00392">
    <property type="entry name" value="GntR"/>
    <property type="match status" value="1"/>
</dbReference>
<dbReference type="EMBL" id="CP072227">
    <property type="protein sequence ID" value="QUT45028.1"/>
    <property type="molecule type" value="Genomic_DNA"/>
</dbReference>
<dbReference type="STRING" id="483216.BACEGG_03254"/>
<reference evidence="6" key="5">
    <citation type="journal article" date="2021" name="PLoS Genet.">
        <title>Mobile Type VI secretion system loci of the gut Bacteroidales display extensive intra-ecosystem transfer, multi-species spread and geographical clustering.</title>
        <authorList>
            <person name="Garcia-Bayona L."/>
            <person name="Coyne M.J."/>
            <person name="Comstock L.E."/>
        </authorList>
    </citation>
    <scope>NUCLEOTIDE SEQUENCE</scope>
    <source>
        <strain evidence="6">CL11T00C20</strain>
    </source>
</reference>
<evidence type="ECO:0000313" key="10">
    <source>
        <dbReference type="Proteomes" id="UP000254424"/>
    </source>
</evidence>
<reference evidence="8 12" key="4">
    <citation type="journal article" date="2019" name="Science, e1252229">
        <title>Invertible promoters mediate bacterial phase variation, antibiotic resistance, and host adaptation in the gut.</title>
        <authorList>
            <person name="Jiang X."/>
            <person name="Hall A.B."/>
            <person name="Arthur T.D."/>
            <person name="Plichta D.R."/>
            <person name="Covington C.T."/>
            <person name="Poyet M."/>
            <person name="Crothers J."/>
            <person name="Moses P.L."/>
            <person name="Tolonen A.C."/>
            <person name="Vlamakis H."/>
            <person name="Alm E.J."/>
            <person name="Xavier R.J."/>
        </authorList>
    </citation>
    <scope>NUCLEOTIDE SEQUENCE [LARGE SCALE GENOMIC DNA]</scope>
    <source>
        <strain evidence="8">Bj_0095</strain>
        <strain evidence="12">bj_0095</strain>
    </source>
</reference>
<protein>
    <submittedName>
        <fullName evidence="5">FadR family transcriptional regulator</fullName>
    </submittedName>
    <submittedName>
        <fullName evidence="6">HTH-type transcriptional regulator LutR</fullName>
    </submittedName>
    <submittedName>
        <fullName evidence="9">Transcriptional regulator, GntR family</fullName>
    </submittedName>
</protein>
<dbReference type="OrthoDB" id="9799482at2"/>
<evidence type="ECO:0000259" key="4">
    <source>
        <dbReference type="PROSITE" id="PS50949"/>
    </source>
</evidence>
<dbReference type="Gene3D" id="1.10.10.10">
    <property type="entry name" value="Winged helix-like DNA-binding domain superfamily/Winged helix DNA-binding domain"/>
    <property type="match status" value="1"/>
</dbReference>
<reference evidence="7 11" key="2">
    <citation type="submission" date="2018-08" db="EMBL/GenBank/DDBJ databases">
        <title>A genome reference for cultivated species of the human gut microbiota.</title>
        <authorList>
            <person name="Zou Y."/>
            <person name="Xue W."/>
            <person name="Luo G."/>
        </authorList>
    </citation>
    <scope>NUCLEOTIDE SEQUENCE [LARGE SCALE GENOMIC DNA]</scope>
    <source>
        <strain evidence="7 11">AM26-26AC</strain>
    </source>
</reference>
<evidence type="ECO:0000313" key="13">
    <source>
        <dbReference type="Proteomes" id="UP000335496"/>
    </source>
</evidence>
<evidence type="ECO:0000313" key="5">
    <source>
        <dbReference type="EMBL" id="KAA5274312.1"/>
    </source>
</evidence>
<feature type="domain" description="HTH gntR-type" evidence="4">
    <location>
        <begin position="13"/>
        <end position="81"/>
    </location>
</feature>
<accession>A0A380ZA03</accession>
<proteinExistence type="predicted"/>
<dbReference type="Gene3D" id="1.20.120.530">
    <property type="entry name" value="GntR ligand-binding domain-like"/>
    <property type="match status" value="1"/>
</dbReference>
<dbReference type="InterPro" id="IPR000524">
    <property type="entry name" value="Tscrpt_reg_HTH_GntR"/>
</dbReference>
<evidence type="ECO:0000256" key="2">
    <source>
        <dbReference type="ARBA" id="ARBA00023125"/>
    </source>
</evidence>
<dbReference type="Proteomes" id="UP000679226">
    <property type="component" value="Chromosome"/>
</dbReference>
<dbReference type="RefSeq" id="WP_004291749.1">
    <property type="nucleotide sequence ID" value="NZ_CABKNQ010000017.1"/>
</dbReference>
<dbReference type="PRINTS" id="PR00035">
    <property type="entry name" value="HTHGNTR"/>
</dbReference>
<dbReference type="SMART" id="SM00345">
    <property type="entry name" value="HTH_GNTR"/>
    <property type="match status" value="1"/>
</dbReference>
<name>A0A380ZA03_9BACE</name>
<evidence type="ECO:0000256" key="1">
    <source>
        <dbReference type="ARBA" id="ARBA00023015"/>
    </source>
</evidence>
<dbReference type="InterPro" id="IPR036388">
    <property type="entry name" value="WH-like_DNA-bd_sf"/>
</dbReference>
<dbReference type="EMBL" id="QSLA01000008">
    <property type="protein sequence ID" value="RHF08921.1"/>
    <property type="molecule type" value="Genomic_DNA"/>
</dbReference>
<evidence type="ECO:0000313" key="11">
    <source>
        <dbReference type="Proteomes" id="UP000283538"/>
    </source>
</evidence>
<evidence type="ECO:0000256" key="3">
    <source>
        <dbReference type="ARBA" id="ARBA00023163"/>
    </source>
</evidence>
<dbReference type="InterPro" id="IPR008920">
    <property type="entry name" value="TF_FadR/GntR_C"/>
</dbReference>
<dbReference type="GeneID" id="93069316"/>
<evidence type="ECO:0000313" key="6">
    <source>
        <dbReference type="EMBL" id="QUT45028.1"/>
    </source>
</evidence>
<dbReference type="InterPro" id="IPR036390">
    <property type="entry name" value="WH_DNA-bd_sf"/>
</dbReference>
<gene>
    <name evidence="9" type="primary">lutR</name>
    <name evidence="7" type="ORF">DW701_08675</name>
    <name evidence="8" type="ORF">EAJ03_07815</name>
    <name evidence="5" type="ORF">F2Z23_08500</name>
    <name evidence="6" type="ORF">INE88_01834</name>
    <name evidence="9" type="ORF">NCTC11155_02562</name>
</gene>
<sequence length="237" mass="26784">MTDILKLLEPAGENATDDIIRQIRFLLDSGDLQPGDKLPAERKLAEKFQVARSQVREAFKKLEFYNIIKTMPQSGSVISAIESTALNSLISDILKMDNCDFHSLVEARSIIEINAAKLCAIRRTEEDLKMIESAMNNYNKKIKECGSALEEDLYFHRTIAEGSKNTVLKSMMMTITPDIMVNYAKFNVCKTNFEIPISEHRLLFEYIKNNNAEAASNIMSQHLTGVLNFAKTQQIAL</sequence>
<dbReference type="CDD" id="cd07377">
    <property type="entry name" value="WHTH_GntR"/>
    <property type="match status" value="1"/>
</dbReference>
<dbReference type="EMBL" id="UFSX01000002">
    <property type="protein sequence ID" value="SUV43172.1"/>
    <property type="molecule type" value="Genomic_DNA"/>
</dbReference>
<dbReference type="Proteomes" id="UP000335496">
    <property type="component" value="Unassembled WGS sequence"/>
</dbReference>
<dbReference type="GO" id="GO:0003700">
    <property type="term" value="F:DNA-binding transcription factor activity"/>
    <property type="evidence" value="ECO:0007669"/>
    <property type="project" value="InterPro"/>
</dbReference>
<dbReference type="KEGG" id="beg:INE88_01834"/>
<dbReference type="InterPro" id="IPR011711">
    <property type="entry name" value="GntR_C"/>
</dbReference>
<organism evidence="9 10">
    <name type="scientific">Bacteroides eggerthii</name>
    <dbReference type="NCBI Taxonomy" id="28111"/>
    <lineage>
        <taxon>Bacteria</taxon>
        <taxon>Pseudomonadati</taxon>
        <taxon>Bacteroidota</taxon>
        <taxon>Bacteroidia</taxon>
        <taxon>Bacteroidales</taxon>
        <taxon>Bacteroidaceae</taxon>
        <taxon>Bacteroides</taxon>
    </lineage>
</organism>
<dbReference type="Proteomes" id="UP000283538">
    <property type="component" value="Unassembled WGS sequence"/>
</dbReference>
<evidence type="ECO:0000313" key="8">
    <source>
        <dbReference type="EMBL" id="RYT75104.1"/>
    </source>
</evidence>
<dbReference type="EMBL" id="VVZX01000009">
    <property type="protein sequence ID" value="KAA5274312.1"/>
    <property type="molecule type" value="Genomic_DNA"/>
</dbReference>
<dbReference type="GO" id="GO:0003677">
    <property type="term" value="F:DNA binding"/>
    <property type="evidence" value="ECO:0007669"/>
    <property type="project" value="UniProtKB-KW"/>
</dbReference>
<keyword evidence="13" id="KW-1185">Reference proteome</keyword>
<keyword evidence="1" id="KW-0805">Transcription regulation</keyword>
<evidence type="ECO:0000313" key="9">
    <source>
        <dbReference type="EMBL" id="SUV43172.1"/>
    </source>
</evidence>
<dbReference type="EMBL" id="RCXL01000009">
    <property type="protein sequence ID" value="RYT75104.1"/>
    <property type="molecule type" value="Genomic_DNA"/>
</dbReference>
<keyword evidence="3" id="KW-0804">Transcription</keyword>
<evidence type="ECO:0000313" key="12">
    <source>
        <dbReference type="Proteomes" id="UP000291917"/>
    </source>
</evidence>
<dbReference type="SUPFAM" id="SSF46785">
    <property type="entry name" value="Winged helix' DNA-binding domain"/>
    <property type="match status" value="1"/>
</dbReference>
<dbReference type="Proteomes" id="UP000254424">
    <property type="component" value="Unassembled WGS sequence"/>
</dbReference>